<dbReference type="PANTHER" id="PTHR36531">
    <property type="entry name" value="CRISPR-ASSOCIATED EXONUCLEASE CAS4"/>
    <property type="match status" value="1"/>
</dbReference>
<dbReference type="GO" id="GO:0046872">
    <property type="term" value="F:metal ion binding"/>
    <property type="evidence" value="ECO:0007669"/>
    <property type="project" value="UniProtKB-KW"/>
</dbReference>
<dbReference type="SUPFAM" id="SSF52540">
    <property type="entry name" value="P-loop containing nucleoside triphosphate hydrolases"/>
    <property type="match status" value="1"/>
</dbReference>
<evidence type="ECO:0000259" key="11">
    <source>
        <dbReference type="Pfam" id="PF13086"/>
    </source>
</evidence>
<evidence type="ECO:0000256" key="3">
    <source>
        <dbReference type="ARBA" id="ARBA00022723"/>
    </source>
</evidence>
<feature type="domain" description="DNA2/NAM7 helicase helicase" evidence="11">
    <location>
        <begin position="192"/>
        <end position="299"/>
    </location>
</feature>
<keyword evidence="5" id="KW-0378">Hydrolase</keyword>
<evidence type="ECO:0000256" key="4">
    <source>
        <dbReference type="ARBA" id="ARBA00022741"/>
    </source>
</evidence>
<feature type="domain" description="DNA replication factor Dna2 N-terminal" evidence="10">
    <location>
        <begin position="1"/>
        <end position="114"/>
    </location>
</feature>
<keyword evidence="3" id="KW-0479">Metal-binding</keyword>
<accession>A0A1I7XPN4</accession>
<dbReference type="InterPro" id="IPR041677">
    <property type="entry name" value="DNA2/NAM7_AAA_11"/>
</dbReference>
<proteinExistence type="predicted"/>
<dbReference type="InterPro" id="IPR051827">
    <property type="entry name" value="Cas4_exonuclease"/>
</dbReference>
<dbReference type="Gene3D" id="3.40.50.300">
    <property type="entry name" value="P-loop containing nucleotide triphosphate hydrolases"/>
    <property type="match status" value="1"/>
</dbReference>
<dbReference type="GO" id="GO:0051536">
    <property type="term" value="F:iron-sulfur cluster binding"/>
    <property type="evidence" value="ECO:0007669"/>
    <property type="project" value="UniProtKB-KW"/>
</dbReference>
<dbReference type="GO" id="GO:0004518">
    <property type="term" value="F:nuclease activity"/>
    <property type="evidence" value="ECO:0007669"/>
    <property type="project" value="UniProtKB-KW"/>
</dbReference>
<evidence type="ECO:0000256" key="1">
    <source>
        <dbReference type="ARBA" id="ARBA00001966"/>
    </source>
</evidence>
<dbReference type="GO" id="GO:0016787">
    <property type="term" value="F:hydrolase activity"/>
    <property type="evidence" value="ECO:0007669"/>
    <property type="project" value="UniProtKB-KW"/>
</dbReference>
<name>A0A1I7XPN4_HETBA</name>
<keyword evidence="6" id="KW-0347">Helicase</keyword>
<dbReference type="WBParaSite" id="Hba_19696">
    <property type="protein sequence ID" value="Hba_19696"/>
    <property type="gene ID" value="Hba_19696"/>
</dbReference>
<dbReference type="AlphaFoldDB" id="A0A1I7XPN4"/>
<dbReference type="Proteomes" id="UP000095283">
    <property type="component" value="Unplaced"/>
</dbReference>
<dbReference type="GO" id="GO:0005524">
    <property type="term" value="F:ATP binding"/>
    <property type="evidence" value="ECO:0007669"/>
    <property type="project" value="UniProtKB-KW"/>
</dbReference>
<comment type="cofactor">
    <cofactor evidence="1">
        <name>[4Fe-4S] cluster</name>
        <dbReference type="ChEBI" id="CHEBI:49883"/>
    </cofactor>
</comment>
<dbReference type="PANTHER" id="PTHR36531:SF6">
    <property type="entry name" value="DNA REPLICATION ATP-DEPENDENT HELICASE_NUCLEASE DNA2"/>
    <property type="match status" value="1"/>
</dbReference>
<reference evidence="13" key="1">
    <citation type="submission" date="2016-11" db="UniProtKB">
        <authorList>
            <consortium name="WormBaseParasite"/>
        </authorList>
    </citation>
    <scope>IDENTIFICATION</scope>
</reference>
<protein>
    <submittedName>
        <fullName evidence="13">DNA replication ATP-dependent helicase/nuclease</fullName>
    </submittedName>
</protein>
<keyword evidence="9" id="KW-0411">Iron-sulfur</keyword>
<dbReference type="Pfam" id="PF08696">
    <property type="entry name" value="Dna2"/>
    <property type="match status" value="1"/>
</dbReference>
<evidence type="ECO:0000256" key="2">
    <source>
        <dbReference type="ARBA" id="ARBA00022722"/>
    </source>
</evidence>
<keyword evidence="2" id="KW-0540">Nuclease</keyword>
<evidence type="ECO:0000256" key="8">
    <source>
        <dbReference type="ARBA" id="ARBA00023004"/>
    </source>
</evidence>
<dbReference type="GO" id="GO:0004386">
    <property type="term" value="F:helicase activity"/>
    <property type="evidence" value="ECO:0007669"/>
    <property type="project" value="UniProtKB-KW"/>
</dbReference>
<dbReference type="InterPro" id="IPR027417">
    <property type="entry name" value="P-loop_NTPase"/>
</dbReference>
<evidence type="ECO:0000256" key="9">
    <source>
        <dbReference type="ARBA" id="ARBA00023014"/>
    </source>
</evidence>
<evidence type="ECO:0000256" key="6">
    <source>
        <dbReference type="ARBA" id="ARBA00022806"/>
    </source>
</evidence>
<sequence>MLIGSIIHEMFQASVRCSNPLDVTRDWLLHLWRSSIVNGVMQSLCALRFSPSQFEVELEPYADVIVNWIRSHMPSATAQSLPTTSFVTEVHDIEENIWLPQLGIKGRIDVTLKVLLYCLMLAARNNQTISDGLLLYMKDGVSRPVIPRSVELKGLLSQRNRLAYYYHKHNLEKLPGKCYCSLLYNSSNVTVDQRKAIVASLSANDYILIEGLPGAGKTTTITVLIRCLVALGRSVLLTSNTHSSVDNVLTKLMKFMDKSKLLRLGRESSMKVETLELSLKAKTNTEHEDNYEKTRQILKETVE</sequence>
<organism evidence="12 13">
    <name type="scientific">Heterorhabditis bacteriophora</name>
    <name type="common">Entomopathogenic nematode worm</name>
    <dbReference type="NCBI Taxonomy" id="37862"/>
    <lineage>
        <taxon>Eukaryota</taxon>
        <taxon>Metazoa</taxon>
        <taxon>Ecdysozoa</taxon>
        <taxon>Nematoda</taxon>
        <taxon>Chromadorea</taxon>
        <taxon>Rhabditida</taxon>
        <taxon>Rhabditina</taxon>
        <taxon>Rhabditomorpha</taxon>
        <taxon>Strongyloidea</taxon>
        <taxon>Heterorhabditidae</taxon>
        <taxon>Heterorhabditis</taxon>
    </lineage>
</organism>
<evidence type="ECO:0000259" key="10">
    <source>
        <dbReference type="Pfam" id="PF08696"/>
    </source>
</evidence>
<keyword evidence="7" id="KW-0067">ATP-binding</keyword>
<keyword evidence="4" id="KW-0547">Nucleotide-binding</keyword>
<dbReference type="Pfam" id="PF13086">
    <property type="entry name" value="AAA_11"/>
    <property type="match status" value="1"/>
</dbReference>
<evidence type="ECO:0000256" key="5">
    <source>
        <dbReference type="ARBA" id="ARBA00022801"/>
    </source>
</evidence>
<dbReference type="InterPro" id="IPR014808">
    <property type="entry name" value="DNA_replication_fac_Dna2_N"/>
</dbReference>
<keyword evidence="12" id="KW-1185">Reference proteome</keyword>
<keyword evidence="8" id="KW-0408">Iron</keyword>
<evidence type="ECO:0000313" key="12">
    <source>
        <dbReference type="Proteomes" id="UP000095283"/>
    </source>
</evidence>
<evidence type="ECO:0000313" key="13">
    <source>
        <dbReference type="WBParaSite" id="Hba_19696"/>
    </source>
</evidence>
<evidence type="ECO:0000256" key="7">
    <source>
        <dbReference type="ARBA" id="ARBA00022840"/>
    </source>
</evidence>